<organism evidence="2 3">
    <name type="scientific">Microlunatus elymi</name>
    <dbReference type="NCBI Taxonomy" id="2596828"/>
    <lineage>
        <taxon>Bacteria</taxon>
        <taxon>Bacillati</taxon>
        <taxon>Actinomycetota</taxon>
        <taxon>Actinomycetes</taxon>
        <taxon>Propionibacteriales</taxon>
        <taxon>Propionibacteriaceae</taxon>
        <taxon>Microlunatus</taxon>
    </lineage>
</organism>
<dbReference type="Gene3D" id="3.30.300.20">
    <property type="match status" value="1"/>
</dbReference>
<protein>
    <submittedName>
        <fullName evidence="2">OsmC family peroxiredoxin</fullName>
    </submittedName>
</protein>
<gene>
    <name evidence="2" type="ORF">FOE78_14440</name>
</gene>
<dbReference type="AlphaFoldDB" id="A0A516Q0I6"/>
<sequence>MSSSGKQHRYAVKTRWTGNRGSGTSSYRDYSRDHEVRMATKPDQVLPGSADQAFRGDPARFNPEELLLAALSQCHMLSYLHACVLADVTVVAYTDDATATMITEVDGSGRFTEAMLNPRVTISADSDPEQAMQAHETAHRMCFIANSVNFEVRHHPAITVAG</sequence>
<evidence type="ECO:0000313" key="3">
    <source>
        <dbReference type="Proteomes" id="UP000319263"/>
    </source>
</evidence>
<keyword evidence="3" id="KW-1185">Reference proteome</keyword>
<dbReference type="EMBL" id="CP041692">
    <property type="protein sequence ID" value="QDP96956.1"/>
    <property type="molecule type" value="Genomic_DNA"/>
</dbReference>
<feature type="region of interest" description="Disordered" evidence="1">
    <location>
        <begin position="1"/>
        <end position="29"/>
    </location>
</feature>
<name>A0A516Q0I6_9ACTN</name>
<dbReference type="Pfam" id="PF02566">
    <property type="entry name" value="OsmC"/>
    <property type="match status" value="1"/>
</dbReference>
<dbReference type="InterPro" id="IPR036102">
    <property type="entry name" value="OsmC/Ohrsf"/>
</dbReference>
<evidence type="ECO:0000313" key="2">
    <source>
        <dbReference type="EMBL" id="QDP96956.1"/>
    </source>
</evidence>
<dbReference type="RefSeq" id="WP_143986917.1">
    <property type="nucleotide sequence ID" value="NZ_CP041692.1"/>
</dbReference>
<dbReference type="PANTHER" id="PTHR42830">
    <property type="entry name" value="OSMOTICALLY INDUCIBLE FAMILY PROTEIN"/>
    <property type="match status" value="1"/>
</dbReference>
<dbReference type="PANTHER" id="PTHR42830:SF2">
    <property type="entry name" value="OSMC_OHR FAMILY PROTEIN"/>
    <property type="match status" value="1"/>
</dbReference>
<dbReference type="InterPro" id="IPR052707">
    <property type="entry name" value="OsmC_Ohr_Peroxiredoxin"/>
</dbReference>
<dbReference type="OrthoDB" id="9795405at2"/>
<dbReference type="InterPro" id="IPR003718">
    <property type="entry name" value="OsmC/Ohr_fam"/>
</dbReference>
<accession>A0A516Q0I6</accession>
<feature type="compositionally biased region" description="Polar residues" evidence="1">
    <location>
        <begin position="16"/>
        <end position="28"/>
    </location>
</feature>
<reference evidence="2 3" key="1">
    <citation type="submission" date="2019-07" db="EMBL/GenBank/DDBJ databases">
        <title>Microlunatus dokdonensis sp. nov. isolated from the rhizospheric soil of the wild plant Elymus tsukushiensis.</title>
        <authorList>
            <person name="Ghim S.-Y."/>
            <person name="Hwang Y.-J."/>
            <person name="Son J.-S."/>
            <person name="Shin J.-H."/>
        </authorList>
    </citation>
    <scope>NUCLEOTIDE SEQUENCE [LARGE SCALE GENOMIC DNA]</scope>
    <source>
        <strain evidence="2 3">KUDC0627</strain>
    </source>
</reference>
<feature type="compositionally biased region" description="Basic residues" evidence="1">
    <location>
        <begin position="1"/>
        <end position="12"/>
    </location>
</feature>
<dbReference type="InterPro" id="IPR015946">
    <property type="entry name" value="KH_dom-like_a/b"/>
</dbReference>
<dbReference type="Proteomes" id="UP000319263">
    <property type="component" value="Chromosome"/>
</dbReference>
<proteinExistence type="predicted"/>
<dbReference type="SUPFAM" id="SSF82784">
    <property type="entry name" value="OsmC-like"/>
    <property type="match status" value="1"/>
</dbReference>
<evidence type="ECO:0000256" key="1">
    <source>
        <dbReference type="SAM" id="MobiDB-lite"/>
    </source>
</evidence>
<dbReference type="KEGG" id="mik:FOE78_14440"/>